<protein>
    <submittedName>
        <fullName evidence="2">DUF5753 domain-containing protein</fullName>
    </submittedName>
</protein>
<sequence>MSQKDVELRAMRRMRRQEILTLREHPPQYDVIVHEAALRMQFGGPKVARRQLQHLLDMSERDNISIRVLPFAAQVFSGPGQPICYANGRVGQLDTVQLDSFHGPVFVDESKELAKYRALLDKAEAMSHSPDETRELIHEIAQRL</sequence>
<evidence type="ECO:0000313" key="3">
    <source>
        <dbReference type="Proteomes" id="UP001180531"/>
    </source>
</evidence>
<evidence type="ECO:0000313" key="2">
    <source>
        <dbReference type="EMBL" id="MDT0450525.1"/>
    </source>
</evidence>
<dbReference type="Pfam" id="PF19054">
    <property type="entry name" value="DUF5753"/>
    <property type="match status" value="1"/>
</dbReference>
<name>A0ABU2SRT8_9ACTN</name>
<proteinExistence type="predicted"/>
<gene>
    <name evidence="2" type="ORF">RM609_15800</name>
</gene>
<organism evidence="2 3">
    <name type="scientific">Streptomyces hesseae</name>
    <dbReference type="NCBI Taxonomy" id="3075519"/>
    <lineage>
        <taxon>Bacteria</taxon>
        <taxon>Bacillati</taxon>
        <taxon>Actinomycetota</taxon>
        <taxon>Actinomycetes</taxon>
        <taxon>Kitasatosporales</taxon>
        <taxon>Streptomycetaceae</taxon>
        <taxon>Streptomyces</taxon>
    </lineage>
</organism>
<accession>A0ABU2SRT8</accession>
<dbReference type="InterPro" id="IPR043917">
    <property type="entry name" value="DUF5753"/>
</dbReference>
<evidence type="ECO:0000259" key="1">
    <source>
        <dbReference type="Pfam" id="PF19054"/>
    </source>
</evidence>
<feature type="domain" description="DUF5753" evidence="1">
    <location>
        <begin position="2"/>
        <end position="139"/>
    </location>
</feature>
<comment type="caution">
    <text evidence="2">The sequence shown here is derived from an EMBL/GenBank/DDBJ whole genome shotgun (WGS) entry which is preliminary data.</text>
</comment>
<dbReference type="EMBL" id="JAVRFI010000008">
    <property type="protein sequence ID" value="MDT0450525.1"/>
    <property type="molecule type" value="Genomic_DNA"/>
</dbReference>
<dbReference type="Proteomes" id="UP001180531">
    <property type="component" value="Unassembled WGS sequence"/>
</dbReference>
<keyword evidence="3" id="KW-1185">Reference proteome</keyword>
<dbReference type="RefSeq" id="WP_311611461.1">
    <property type="nucleotide sequence ID" value="NZ_JAVRFI010000008.1"/>
</dbReference>
<reference evidence="2" key="1">
    <citation type="submission" date="2024-05" db="EMBL/GenBank/DDBJ databases">
        <title>30 novel species of actinomycetes from the DSMZ collection.</title>
        <authorList>
            <person name="Nouioui I."/>
        </authorList>
    </citation>
    <scope>NUCLEOTIDE SEQUENCE</scope>
    <source>
        <strain evidence="2">DSM 40473</strain>
    </source>
</reference>